<feature type="transmembrane region" description="Helical" evidence="1">
    <location>
        <begin position="441"/>
        <end position="462"/>
    </location>
</feature>
<dbReference type="Gene3D" id="3.30.2090.10">
    <property type="entry name" value="Multidrug efflux transporter AcrB TolC docking domain, DN and DC subdomains"/>
    <property type="match status" value="2"/>
</dbReference>
<feature type="transmembrane region" description="Helical" evidence="1">
    <location>
        <begin position="973"/>
        <end position="992"/>
    </location>
</feature>
<dbReference type="Gene3D" id="3.30.70.1430">
    <property type="entry name" value="Multidrug efflux transporter AcrB pore domain"/>
    <property type="match status" value="2"/>
</dbReference>
<proteinExistence type="predicted"/>
<evidence type="ECO:0000313" key="2">
    <source>
        <dbReference type="EMBL" id="GAA4899050.1"/>
    </source>
</evidence>
<feature type="transmembrane region" description="Helical" evidence="1">
    <location>
        <begin position="875"/>
        <end position="894"/>
    </location>
</feature>
<dbReference type="SUPFAM" id="SSF82714">
    <property type="entry name" value="Multidrug efflux transporter AcrB TolC docking domain, DN and DC subdomains"/>
    <property type="match status" value="2"/>
</dbReference>
<dbReference type="Pfam" id="PF00873">
    <property type="entry name" value="ACR_tran"/>
    <property type="match status" value="1"/>
</dbReference>
<reference evidence="3" key="1">
    <citation type="journal article" date="2019" name="Int. J. Syst. Evol. Microbiol.">
        <title>The Global Catalogue of Microorganisms (GCM) 10K type strain sequencing project: providing services to taxonomists for standard genome sequencing and annotation.</title>
        <authorList>
            <consortium name="The Broad Institute Genomics Platform"/>
            <consortium name="The Broad Institute Genome Sequencing Center for Infectious Disease"/>
            <person name="Wu L."/>
            <person name="Ma J."/>
        </authorList>
    </citation>
    <scope>NUCLEOTIDE SEQUENCE [LARGE SCALE GENOMIC DNA]</scope>
    <source>
        <strain evidence="3">JCM 18401</strain>
    </source>
</reference>
<feature type="transmembrane region" description="Helical" evidence="1">
    <location>
        <begin position="397"/>
        <end position="421"/>
    </location>
</feature>
<dbReference type="PANTHER" id="PTHR32063">
    <property type="match status" value="1"/>
</dbReference>
<feature type="transmembrane region" description="Helical" evidence="1">
    <location>
        <begin position="352"/>
        <end position="385"/>
    </location>
</feature>
<dbReference type="PANTHER" id="PTHR32063:SF33">
    <property type="entry name" value="RND SUPERFAMILY EFFLUX PUMP PERMEASE COMPONENT"/>
    <property type="match status" value="1"/>
</dbReference>
<organism evidence="2 3">
    <name type="scientific">Ferrimonas pelagia</name>
    <dbReference type="NCBI Taxonomy" id="1177826"/>
    <lineage>
        <taxon>Bacteria</taxon>
        <taxon>Pseudomonadati</taxon>
        <taxon>Pseudomonadota</taxon>
        <taxon>Gammaproteobacteria</taxon>
        <taxon>Alteromonadales</taxon>
        <taxon>Ferrimonadaceae</taxon>
        <taxon>Ferrimonas</taxon>
    </lineage>
</organism>
<keyword evidence="1" id="KW-1133">Transmembrane helix</keyword>
<feature type="transmembrane region" description="Helical" evidence="1">
    <location>
        <begin position="468"/>
        <end position="486"/>
    </location>
</feature>
<dbReference type="Gene3D" id="1.20.1640.10">
    <property type="entry name" value="Multidrug efflux transporter AcrB transmembrane domain"/>
    <property type="match status" value="2"/>
</dbReference>
<name>A0ABP9FE66_9GAMM</name>
<dbReference type="SUPFAM" id="SSF82693">
    <property type="entry name" value="Multidrug efflux transporter AcrB pore domain, PN1, PN2, PC1 and PC2 subdomains"/>
    <property type="match status" value="1"/>
</dbReference>
<feature type="transmembrane region" description="Helical" evidence="1">
    <location>
        <begin position="22"/>
        <end position="40"/>
    </location>
</feature>
<dbReference type="InterPro" id="IPR027463">
    <property type="entry name" value="AcrB_DN_DC_subdom"/>
</dbReference>
<dbReference type="Gene3D" id="3.30.70.1320">
    <property type="entry name" value="Multidrug efflux transporter AcrB pore domain like"/>
    <property type="match status" value="1"/>
</dbReference>
<dbReference type="Gene3D" id="3.30.70.1440">
    <property type="entry name" value="Multidrug efflux transporter AcrB pore domain"/>
    <property type="match status" value="1"/>
</dbReference>
<keyword evidence="1" id="KW-0812">Transmembrane</keyword>
<sequence>MSQQPQQEIHSGIISWFARNPVAANLLMVIVIALGLLSLGQLRKETFPSIAPDRVTVSVVYQSGSAAQAEEGIALKIEEALESVLGIQRITSTSNSMGSTVVVERTSGYDLNTLLRDVKTEVDAISSFPADAENPVISSMRKQDHAVYLQLSGDVDQSVLQSLGMQLKQDALALSSVNEVKLVGKAEPMIAIEISDHQLRALGLTFSELSQKVNAESLEMITSTLRDGNKTLRLKGASQQYSAEEFRALPLVEDANGVRLRLGDVATVTDTYEDEPTVMSRFDGVNGFAVQLVMGEQADVTRMVAQAQTLVEQWQGAEILPEGVSLQSWYERDSFITERIALMMDNAVKGMALVFIILALFMNLRVAFWVAMGLPFVFLGTFFFMGEGLLGLTINDLTSFGFIIALGIVVDDAVVIGESVYATRKAEGDTLANTIRGTLRVAVPTLFGVLTTVAAFVPLALIEGRMGQIFAQFAVVVSVCLLLSMVQSKLVLPSHLAHLNTQVKPSRFFFVRAFQSLQRACQRGLSWAGQRVYLPLLRQAMALRYATMAVLLTLFVLVTGMVGNGTVRFVFFPDIPADVVNVSVEMEHDTGFGQTQHLVGELEQWLWQADDALRGEQDTGIDHVLVNMSSDNAASLTVALQDADTRPYSAAQLVRQWRALAGSPEGVRQLQITDAMRMIDNFKLELKHSDSAVLEQVGDHVLQALQATPGVLDMNHSLDRTREQWQVELNDAGRALGLSSESIARQLLQMYDGETVQRFQRGQDEVKVKIRYPQAERSHIGQLMQAQVRTDDGTTVPLSAVATLVSGRSMDEITRINGQRSVWISASVDKGSLSPMALQNQLKAQTLADLQAKYPGLDVYFAGEAEEQDETLSSMLLLTVGAMLAIYALLAIPLGSYGQPLIIMLAIPFGAVGAILGHWINGLPLAIMSLFGMLALAGVVVNNSLLMVAAFNDLRQQGVAFKAAVEQACISRFRPILLTSATTFAGLSPLLTETSIQAQLLIPGAASLGYGILFGTVITLVMIPAALQIGEDLRILKTKVLRIGAARLPTSQVEG</sequence>
<dbReference type="RefSeq" id="WP_345336833.1">
    <property type="nucleotide sequence ID" value="NZ_BAABJZ010000101.1"/>
</dbReference>
<dbReference type="PRINTS" id="PR00702">
    <property type="entry name" value="ACRIFLAVINRP"/>
</dbReference>
<dbReference type="EMBL" id="BAABJZ010000101">
    <property type="protein sequence ID" value="GAA4899050.1"/>
    <property type="molecule type" value="Genomic_DNA"/>
</dbReference>
<evidence type="ECO:0000313" key="3">
    <source>
        <dbReference type="Proteomes" id="UP001499988"/>
    </source>
</evidence>
<dbReference type="Proteomes" id="UP001499988">
    <property type="component" value="Unassembled WGS sequence"/>
</dbReference>
<evidence type="ECO:0000256" key="1">
    <source>
        <dbReference type="SAM" id="Phobius"/>
    </source>
</evidence>
<accession>A0ABP9FE66</accession>
<feature type="transmembrane region" description="Helical" evidence="1">
    <location>
        <begin position="926"/>
        <end position="952"/>
    </location>
</feature>
<feature type="transmembrane region" description="Helical" evidence="1">
    <location>
        <begin position="901"/>
        <end position="920"/>
    </location>
</feature>
<protein>
    <submittedName>
        <fullName evidence="2">Efflux RND transporter permease subunit</fullName>
    </submittedName>
</protein>
<keyword evidence="1" id="KW-0472">Membrane</keyword>
<feature type="transmembrane region" description="Helical" evidence="1">
    <location>
        <begin position="1004"/>
        <end position="1027"/>
    </location>
</feature>
<feature type="transmembrane region" description="Helical" evidence="1">
    <location>
        <begin position="542"/>
        <end position="563"/>
    </location>
</feature>
<dbReference type="SUPFAM" id="SSF82866">
    <property type="entry name" value="Multidrug efflux transporter AcrB transmembrane domain"/>
    <property type="match status" value="2"/>
</dbReference>
<keyword evidence="3" id="KW-1185">Reference proteome</keyword>
<dbReference type="InterPro" id="IPR001036">
    <property type="entry name" value="Acrflvin-R"/>
</dbReference>
<comment type="caution">
    <text evidence="2">The sequence shown here is derived from an EMBL/GenBank/DDBJ whole genome shotgun (WGS) entry which is preliminary data.</text>
</comment>
<gene>
    <name evidence="2" type="ORF">GCM10023333_35720</name>
</gene>